<evidence type="ECO:0000256" key="1">
    <source>
        <dbReference type="ARBA" id="ARBA00004429"/>
    </source>
</evidence>
<feature type="transmembrane region" description="Helical" evidence="7">
    <location>
        <begin position="280"/>
        <end position="299"/>
    </location>
</feature>
<evidence type="ECO:0000256" key="4">
    <source>
        <dbReference type="ARBA" id="ARBA00022692"/>
    </source>
</evidence>
<dbReference type="InterPro" id="IPR010290">
    <property type="entry name" value="TM_effector"/>
</dbReference>
<sequence>MAPATHLNSSALAEVVRLRPFRRLWLVFGLSSLGDWLGLLATSSFASAQMGSPAAQGAAFGAVIAVQLLPSLLLGPVAGVLADRFDRRHTMVSVDVARFLLFASIPTAALLSHDHAIVVGWAAAASFTAQAAAMVWNPAKEAAVPNLIPRHRLETANQLTIITTYGITPVLAALAFAGAARLPSLGGTDAAAFALYFDALTFLASAAVVHFGVPEISGRGAPASARTESAGAALRTGWRYLTGTPMLRGLVIGLLGAFAGAGIVVGGARFYSRSLGGGDATFGLLFAALFVGFGAGVLAGPKLSAQVPRRLVFGLSVQLAGLAVVLLSVTVHLAAALAEVVVVGFGAGLAFLCGVTIIGGDVDDAVRGRVFAFVQTAARAMLLLAVASASALAGAGSPHRLILGPYSVRLADSRLLYAVAGLCGVTVGLVALRQMAGADIVSLYRAGRRELERRRVQHRAGSADRRTR</sequence>
<evidence type="ECO:0000313" key="8">
    <source>
        <dbReference type="EMBL" id="MBM2616406.1"/>
    </source>
</evidence>
<feature type="transmembrane region" description="Helical" evidence="7">
    <location>
        <begin position="311"/>
        <end position="334"/>
    </location>
</feature>
<feature type="transmembrane region" description="Helical" evidence="7">
    <location>
        <begin position="249"/>
        <end position="268"/>
    </location>
</feature>
<keyword evidence="6 7" id="KW-0472">Membrane</keyword>
<feature type="transmembrane region" description="Helical" evidence="7">
    <location>
        <begin position="340"/>
        <end position="358"/>
    </location>
</feature>
<comment type="subcellular location">
    <subcellularLocation>
        <location evidence="1">Cell inner membrane</location>
        <topology evidence="1">Multi-pass membrane protein</topology>
    </subcellularLocation>
</comment>
<feature type="transmembrane region" description="Helical" evidence="7">
    <location>
        <begin position="94"/>
        <end position="112"/>
    </location>
</feature>
<organism evidence="8 9">
    <name type="scientific">Paractinoplanes ovalisporus</name>
    <dbReference type="NCBI Taxonomy" id="2810368"/>
    <lineage>
        <taxon>Bacteria</taxon>
        <taxon>Bacillati</taxon>
        <taxon>Actinomycetota</taxon>
        <taxon>Actinomycetes</taxon>
        <taxon>Micromonosporales</taxon>
        <taxon>Micromonosporaceae</taxon>
        <taxon>Paractinoplanes</taxon>
    </lineage>
</organism>
<feature type="transmembrane region" description="Helical" evidence="7">
    <location>
        <begin position="159"/>
        <end position="179"/>
    </location>
</feature>
<keyword evidence="5 7" id="KW-1133">Transmembrane helix</keyword>
<gene>
    <name evidence="8" type="ORF">JIG36_12645</name>
</gene>
<comment type="caution">
    <text evidence="8">The sequence shown here is derived from an EMBL/GenBank/DDBJ whole genome shotgun (WGS) entry which is preliminary data.</text>
</comment>
<keyword evidence="4 7" id="KW-0812">Transmembrane</keyword>
<feature type="transmembrane region" description="Helical" evidence="7">
    <location>
        <begin position="58"/>
        <end position="82"/>
    </location>
</feature>
<evidence type="ECO:0000256" key="5">
    <source>
        <dbReference type="ARBA" id="ARBA00022989"/>
    </source>
</evidence>
<keyword evidence="3" id="KW-1003">Cell membrane</keyword>
<accession>A0ABS2A992</accession>
<feature type="transmembrane region" description="Helical" evidence="7">
    <location>
        <begin position="191"/>
        <end position="213"/>
    </location>
</feature>
<evidence type="ECO:0000313" key="9">
    <source>
        <dbReference type="Proteomes" id="UP000632138"/>
    </source>
</evidence>
<dbReference type="RefSeq" id="WP_203376299.1">
    <property type="nucleotide sequence ID" value="NZ_JAENHP010000003.1"/>
</dbReference>
<keyword evidence="2" id="KW-0813">Transport</keyword>
<proteinExistence type="predicted"/>
<feature type="transmembrane region" description="Helical" evidence="7">
    <location>
        <begin position="370"/>
        <end position="395"/>
    </location>
</feature>
<dbReference type="Gene3D" id="1.20.1250.20">
    <property type="entry name" value="MFS general substrate transporter like domains"/>
    <property type="match status" value="1"/>
</dbReference>
<evidence type="ECO:0000256" key="3">
    <source>
        <dbReference type="ARBA" id="ARBA00022475"/>
    </source>
</evidence>
<feature type="transmembrane region" description="Helical" evidence="7">
    <location>
        <begin position="24"/>
        <end position="46"/>
    </location>
</feature>
<dbReference type="PANTHER" id="PTHR23513:SF9">
    <property type="entry name" value="ENTEROBACTIN EXPORTER ENTS"/>
    <property type="match status" value="1"/>
</dbReference>
<dbReference type="Pfam" id="PF05977">
    <property type="entry name" value="MFS_3"/>
    <property type="match status" value="1"/>
</dbReference>
<keyword evidence="9" id="KW-1185">Reference proteome</keyword>
<feature type="transmembrane region" description="Helical" evidence="7">
    <location>
        <begin position="118"/>
        <end position="139"/>
    </location>
</feature>
<evidence type="ECO:0000256" key="7">
    <source>
        <dbReference type="SAM" id="Phobius"/>
    </source>
</evidence>
<evidence type="ECO:0000256" key="6">
    <source>
        <dbReference type="ARBA" id="ARBA00023136"/>
    </source>
</evidence>
<name>A0ABS2A992_9ACTN</name>
<protein>
    <submittedName>
        <fullName evidence="8">MFS transporter</fullName>
    </submittedName>
</protein>
<dbReference type="SUPFAM" id="SSF103473">
    <property type="entry name" value="MFS general substrate transporter"/>
    <property type="match status" value="1"/>
</dbReference>
<dbReference type="EMBL" id="JAENHP010000003">
    <property type="protein sequence ID" value="MBM2616406.1"/>
    <property type="molecule type" value="Genomic_DNA"/>
</dbReference>
<evidence type="ECO:0000256" key="2">
    <source>
        <dbReference type="ARBA" id="ARBA00022448"/>
    </source>
</evidence>
<dbReference type="PANTHER" id="PTHR23513">
    <property type="entry name" value="INTEGRAL MEMBRANE EFFLUX PROTEIN-RELATED"/>
    <property type="match status" value="1"/>
</dbReference>
<feature type="transmembrane region" description="Helical" evidence="7">
    <location>
        <begin position="415"/>
        <end position="432"/>
    </location>
</feature>
<dbReference type="InterPro" id="IPR036259">
    <property type="entry name" value="MFS_trans_sf"/>
</dbReference>
<reference evidence="8 9" key="1">
    <citation type="submission" date="2021-01" db="EMBL/GenBank/DDBJ databases">
        <title>Actinoplanes sp. nov. LDG1-06 isolated from lichen.</title>
        <authorList>
            <person name="Saeng-In P."/>
            <person name="Phongsopitanun W."/>
            <person name="Kanchanasin P."/>
            <person name="Yuki M."/>
            <person name="Kudo T."/>
            <person name="Ohkuma M."/>
            <person name="Tanasupawat S."/>
        </authorList>
    </citation>
    <scope>NUCLEOTIDE SEQUENCE [LARGE SCALE GENOMIC DNA]</scope>
    <source>
        <strain evidence="8 9">LDG1-06</strain>
    </source>
</reference>
<dbReference type="Proteomes" id="UP000632138">
    <property type="component" value="Unassembled WGS sequence"/>
</dbReference>
<dbReference type="CDD" id="cd06173">
    <property type="entry name" value="MFS_MefA_like"/>
    <property type="match status" value="1"/>
</dbReference>